<dbReference type="AlphaFoldDB" id="A0A9J2Q9P9"/>
<name>A0A9J2Q9P9_ASCLU</name>
<dbReference type="Proteomes" id="UP000036681">
    <property type="component" value="Unplaced"/>
</dbReference>
<sequence>MGAVPLSRASSIVLNKPLREFTPRACASNSSVALCIPNRWNREIQDASRRVKISPQHRELSSPSRASNVASEMVLERCPPNIRLSASLAAKPLQTDTHDSLIT</sequence>
<evidence type="ECO:0000313" key="1">
    <source>
        <dbReference type="Proteomes" id="UP000036681"/>
    </source>
</evidence>
<reference evidence="2" key="1">
    <citation type="submission" date="2023-03" db="UniProtKB">
        <authorList>
            <consortium name="WormBaseParasite"/>
        </authorList>
    </citation>
    <scope>IDENTIFICATION</scope>
</reference>
<keyword evidence="1" id="KW-1185">Reference proteome</keyword>
<accession>A0A9J2Q9P9</accession>
<evidence type="ECO:0000313" key="2">
    <source>
        <dbReference type="WBParaSite" id="ALUE_0001824401-mRNA-1"/>
    </source>
</evidence>
<protein>
    <submittedName>
        <fullName evidence="2">Uncharacterized protein</fullName>
    </submittedName>
</protein>
<organism evidence="1 2">
    <name type="scientific">Ascaris lumbricoides</name>
    <name type="common">Giant roundworm</name>
    <dbReference type="NCBI Taxonomy" id="6252"/>
    <lineage>
        <taxon>Eukaryota</taxon>
        <taxon>Metazoa</taxon>
        <taxon>Ecdysozoa</taxon>
        <taxon>Nematoda</taxon>
        <taxon>Chromadorea</taxon>
        <taxon>Rhabditida</taxon>
        <taxon>Spirurina</taxon>
        <taxon>Ascaridomorpha</taxon>
        <taxon>Ascaridoidea</taxon>
        <taxon>Ascarididae</taxon>
        <taxon>Ascaris</taxon>
    </lineage>
</organism>
<dbReference type="WBParaSite" id="ALUE_0001824401-mRNA-1">
    <property type="protein sequence ID" value="ALUE_0001824401-mRNA-1"/>
    <property type="gene ID" value="ALUE_0001824401"/>
</dbReference>
<proteinExistence type="predicted"/>